<dbReference type="OrthoDB" id="361242at2759"/>
<evidence type="ECO:0000256" key="3">
    <source>
        <dbReference type="ARBA" id="ARBA00022763"/>
    </source>
</evidence>
<dbReference type="PANTHER" id="PTHR16140">
    <property type="entry name" value="NON-STRUCTURAL MAINTENANCE OF CHROMOSOMES ELEMENT 4"/>
    <property type="match status" value="1"/>
</dbReference>
<accession>A0A3E2HB36</accession>
<protein>
    <recommendedName>
        <fullName evidence="7">Non-structural maintenance of chromosomes element 4</fullName>
    </recommendedName>
</protein>
<feature type="domain" description="Non-structural maintenance of chromosome element 4 C-terminal" evidence="9">
    <location>
        <begin position="349"/>
        <end position="437"/>
    </location>
</feature>
<evidence type="ECO:0000256" key="1">
    <source>
        <dbReference type="ARBA" id="ARBA00004123"/>
    </source>
</evidence>
<comment type="subcellular location">
    <subcellularLocation>
        <location evidence="1 7">Nucleus</location>
    </subcellularLocation>
</comment>
<dbReference type="GO" id="GO:0030915">
    <property type="term" value="C:Smc5-Smc6 complex"/>
    <property type="evidence" value="ECO:0007669"/>
    <property type="project" value="UniProtKB-UniRule"/>
</dbReference>
<evidence type="ECO:0000313" key="12">
    <source>
        <dbReference type="Proteomes" id="UP000258309"/>
    </source>
</evidence>
<feature type="non-terminal residue" evidence="11">
    <location>
        <position position="455"/>
    </location>
</feature>
<name>A0A3E2HB36_SCYLI</name>
<feature type="region of interest" description="Disordered" evidence="8">
    <location>
        <begin position="1"/>
        <end position="101"/>
    </location>
</feature>
<evidence type="ECO:0000256" key="7">
    <source>
        <dbReference type="RuleBase" id="RU365071"/>
    </source>
</evidence>
<dbReference type="AlphaFoldDB" id="A0A3E2HB36"/>
<dbReference type="EMBL" id="NCSJ02000102">
    <property type="protein sequence ID" value="RFU30361.1"/>
    <property type="molecule type" value="Genomic_DNA"/>
</dbReference>
<evidence type="ECO:0000259" key="9">
    <source>
        <dbReference type="Pfam" id="PF08743"/>
    </source>
</evidence>
<keyword evidence="4 7" id="KW-0233">DNA recombination</keyword>
<evidence type="ECO:0000256" key="5">
    <source>
        <dbReference type="ARBA" id="ARBA00023204"/>
    </source>
</evidence>
<evidence type="ECO:0000256" key="2">
    <source>
        <dbReference type="ARBA" id="ARBA00008997"/>
    </source>
</evidence>
<evidence type="ECO:0000256" key="8">
    <source>
        <dbReference type="SAM" id="MobiDB-lite"/>
    </source>
</evidence>
<feature type="non-terminal residue" evidence="11">
    <location>
        <position position="1"/>
    </location>
</feature>
<comment type="similarity">
    <text evidence="2 7">Belongs to the NSE4 family.</text>
</comment>
<dbReference type="PANTHER" id="PTHR16140:SF0">
    <property type="entry name" value="NON-STRUCTURAL MAINTENANCE OF CHROMOSOMES ELEMENT 4"/>
    <property type="match status" value="1"/>
</dbReference>
<dbReference type="Proteomes" id="UP000258309">
    <property type="component" value="Unassembled WGS sequence"/>
</dbReference>
<dbReference type="Pfam" id="PF15412">
    <property type="entry name" value="Nse4-Nse3_bdg"/>
    <property type="match status" value="1"/>
</dbReference>
<dbReference type="STRING" id="5539.A0A3E2HB36"/>
<organism evidence="11 12">
    <name type="scientific">Scytalidium lignicola</name>
    <name type="common">Hyphomycete</name>
    <dbReference type="NCBI Taxonomy" id="5539"/>
    <lineage>
        <taxon>Eukaryota</taxon>
        <taxon>Fungi</taxon>
        <taxon>Dikarya</taxon>
        <taxon>Ascomycota</taxon>
        <taxon>Pezizomycotina</taxon>
        <taxon>Leotiomycetes</taxon>
        <taxon>Leotiomycetes incertae sedis</taxon>
        <taxon>Scytalidium</taxon>
    </lineage>
</organism>
<keyword evidence="6 7" id="KW-0539">Nucleus</keyword>
<keyword evidence="5 7" id="KW-0234">DNA repair</keyword>
<gene>
    <name evidence="11" type="ORF">B7463_g5976</name>
</gene>
<dbReference type="GO" id="GO:0006281">
    <property type="term" value="P:DNA repair"/>
    <property type="evidence" value="ECO:0007669"/>
    <property type="project" value="UniProtKB-UniRule"/>
</dbReference>
<evidence type="ECO:0000256" key="6">
    <source>
        <dbReference type="ARBA" id="ARBA00023242"/>
    </source>
</evidence>
<dbReference type="InterPro" id="IPR029225">
    <property type="entry name" value="Nse4_Nse3-bd"/>
</dbReference>
<dbReference type="InterPro" id="IPR027786">
    <property type="entry name" value="Nse4/EID"/>
</dbReference>
<evidence type="ECO:0000256" key="4">
    <source>
        <dbReference type="ARBA" id="ARBA00023172"/>
    </source>
</evidence>
<sequence length="455" mass="51115">MSRSIKRSESAYGGERENLYDATPEPVPRRGSNMQAASSSRSSPTSVSSEKENRQVQSAGGKRKRFGESELFSQGNSRRGTIRDAEDTTISDDYDPDQNIDERRKLRKGLRDLSKNLTDNRGEYLDPNSTGLLDTLRKANDYSAKVKQTSDATIDSRLLVTAADLSYRKTVALTSGDTAQGVDVDEFVSKCITYMRLANGAAEDAARVPSSTQRRRRGNDDDDGDEGDMLNWEHLGRFACLPNNSRPSVPGFLLGPLSLEKRARKVTQRRAALRHGDMEETRPQELKMGDVERNENANLTTLCTKILVRLNKVQREAQASVEAEADDKDMTDEEIAQLMDRYGTCPNGGISLFKFVVNPYSFGQTVENMFYVSFLIRDGKVGITYDDNGLPFLDATEPRDRSEMAEQGARKHQAVIELDMDEWEQIIENWGIEESMIPHREEDDHASVRVKGWYA</sequence>
<dbReference type="GO" id="GO:0005634">
    <property type="term" value="C:nucleus"/>
    <property type="evidence" value="ECO:0007669"/>
    <property type="project" value="UniProtKB-SubCell"/>
</dbReference>
<keyword evidence="3 7" id="KW-0227">DNA damage</keyword>
<evidence type="ECO:0000259" key="10">
    <source>
        <dbReference type="Pfam" id="PF15412"/>
    </source>
</evidence>
<feature type="compositionally biased region" description="Low complexity" evidence="8">
    <location>
        <begin position="38"/>
        <end position="48"/>
    </location>
</feature>
<comment type="caution">
    <text evidence="11">The sequence shown here is derived from an EMBL/GenBank/DDBJ whole genome shotgun (WGS) entry which is preliminary data.</text>
</comment>
<feature type="compositionally biased region" description="Acidic residues" evidence="8">
    <location>
        <begin position="87"/>
        <end position="99"/>
    </location>
</feature>
<dbReference type="Pfam" id="PF08743">
    <property type="entry name" value="Nse4_C"/>
    <property type="match status" value="1"/>
</dbReference>
<evidence type="ECO:0000313" key="11">
    <source>
        <dbReference type="EMBL" id="RFU30361.1"/>
    </source>
</evidence>
<reference evidence="11 12" key="1">
    <citation type="submission" date="2018-05" db="EMBL/GenBank/DDBJ databases">
        <title>Draft genome sequence of Scytalidium lignicola DSM 105466, a ubiquitous saprotrophic fungus.</title>
        <authorList>
            <person name="Buettner E."/>
            <person name="Gebauer A.M."/>
            <person name="Hofrichter M."/>
            <person name="Liers C."/>
            <person name="Kellner H."/>
        </authorList>
    </citation>
    <scope>NUCLEOTIDE SEQUENCE [LARGE SCALE GENOMIC DNA]</scope>
    <source>
        <strain evidence="11 12">DSM 105466</strain>
    </source>
</reference>
<feature type="compositionally biased region" description="Basic and acidic residues" evidence="8">
    <location>
        <begin position="1"/>
        <end position="19"/>
    </location>
</feature>
<comment type="subunit">
    <text evidence="7">Component of the SMC5-SMC6 complex.</text>
</comment>
<dbReference type="OMA" id="FMGINRT"/>
<proteinExistence type="inferred from homology"/>
<keyword evidence="12" id="KW-1185">Reference proteome</keyword>
<dbReference type="GO" id="GO:0006310">
    <property type="term" value="P:DNA recombination"/>
    <property type="evidence" value="ECO:0007669"/>
    <property type="project" value="UniProtKB-UniRule"/>
</dbReference>
<feature type="domain" description="Nse4/EID protein Nse3/MAGE-binding" evidence="10">
    <location>
        <begin position="155"/>
        <end position="225"/>
    </location>
</feature>
<dbReference type="InterPro" id="IPR014854">
    <property type="entry name" value="Nse4_C"/>
</dbReference>
<feature type="region of interest" description="Disordered" evidence="8">
    <location>
        <begin position="202"/>
        <end position="228"/>
    </location>
</feature>
<comment type="function">
    <text evidence="7">Component of the SMC5-SMC6 complex, that promotes sister chromatid alignment after DNA damage and facilitates double-stranded DNA breaks (DSBs) repair via homologous recombination between sister chromatids.</text>
</comment>